<dbReference type="EMBL" id="BMAW01116192">
    <property type="protein sequence ID" value="GFT69582.1"/>
    <property type="molecule type" value="Genomic_DNA"/>
</dbReference>
<comment type="caution">
    <text evidence="1">The sequence shown here is derived from an EMBL/GenBank/DDBJ whole genome shotgun (WGS) entry which is preliminary data.</text>
</comment>
<dbReference type="AlphaFoldDB" id="A0A8X6U2X7"/>
<dbReference type="OrthoDB" id="6425404at2759"/>
<evidence type="ECO:0000313" key="2">
    <source>
        <dbReference type="Proteomes" id="UP000887013"/>
    </source>
</evidence>
<accession>A0A8X6U2X7</accession>
<organism evidence="1 2">
    <name type="scientific">Nephila pilipes</name>
    <name type="common">Giant wood spider</name>
    <name type="synonym">Nephila maculata</name>
    <dbReference type="NCBI Taxonomy" id="299642"/>
    <lineage>
        <taxon>Eukaryota</taxon>
        <taxon>Metazoa</taxon>
        <taxon>Ecdysozoa</taxon>
        <taxon>Arthropoda</taxon>
        <taxon>Chelicerata</taxon>
        <taxon>Arachnida</taxon>
        <taxon>Araneae</taxon>
        <taxon>Araneomorphae</taxon>
        <taxon>Entelegynae</taxon>
        <taxon>Araneoidea</taxon>
        <taxon>Nephilidae</taxon>
        <taxon>Nephila</taxon>
    </lineage>
</organism>
<name>A0A8X6U2X7_NEPPI</name>
<gene>
    <name evidence="1" type="primary">AVEN_196259_1</name>
    <name evidence="1" type="ORF">NPIL_695341</name>
</gene>
<protein>
    <submittedName>
        <fullName evidence="1">Uncharacterized protein</fullName>
    </submittedName>
</protein>
<sequence>MELSEADNDQSFHKDDIKYFSFYYRAIRRLLDIDNISNASYLYRYFKIFDEYFSDFCGLKPRDQHDGDFTMINLLKDCLYYRVVYIAKNSTFFSSAVAFHLRNALKDTPVYLRMLFQKQTLKICSLGGGPTSDIVAIVTVLESIAEKEGILLDFRITVIDSDKRWINTCITVLGCLKQFRKATWKINFIETDLTDCKTYTAETSKAIQDADIVTMVKFFTDLTSLKRRRQYTRAFEHISATLHPQAMLFVLDKSNPDFIKSCGGYSGEIDGFHLVYEELCDCHTLDINVVLNVFGQYQKNLGKIKCNNSGLVFARIWLKDSSIQIDNSKNKLKLRFQKNAEKYNPKEDFLNINSFRSWENTFSRQKKDDGWNRKGINKIVLKHNEKRNDMLKKVVEITKLLNTTREELVSESELLKDTAGFSSNEIDEDVWMKFWNLKQELSMLKRHIYNYSLFVLLQLKDCF</sequence>
<reference evidence="1" key="1">
    <citation type="submission" date="2020-08" db="EMBL/GenBank/DDBJ databases">
        <title>Multicomponent nature underlies the extraordinary mechanical properties of spider dragline silk.</title>
        <authorList>
            <person name="Kono N."/>
            <person name="Nakamura H."/>
            <person name="Mori M."/>
            <person name="Yoshida Y."/>
            <person name="Ohtoshi R."/>
            <person name="Malay A.D."/>
            <person name="Moran D.A.P."/>
            <person name="Tomita M."/>
            <person name="Numata K."/>
            <person name="Arakawa K."/>
        </authorList>
    </citation>
    <scope>NUCLEOTIDE SEQUENCE</scope>
</reference>
<evidence type="ECO:0000313" key="1">
    <source>
        <dbReference type="EMBL" id="GFT69582.1"/>
    </source>
</evidence>
<keyword evidence="2" id="KW-1185">Reference proteome</keyword>
<proteinExistence type="predicted"/>
<dbReference type="Proteomes" id="UP000887013">
    <property type="component" value="Unassembled WGS sequence"/>
</dbReference>